<feature type="region of interest" description="Disordered" evidence="1">
    <location>
        <begin position="72"/>
        <end position="94"/>
    </location>
</feature>
<evidence type="ECO:0000256" key="2">
    <source>
        <dbReference type="SAM" id="Phobius"/>
    </source>
</evidence>
<comment type="caution">
    <text evidence="3">The sequence shown here is derived from an EMBL/GenBank/DDBJ whole genome shotgun (WGS) entry which is preliminary data.</text>
</comment>
<evidence type="ECO:0000313" key="4">
    <source>
        <dbReference type="Proteomes" id="UP000559256"/>
    </source>
</evidence>
<accession>A0A8H5H054</accession>
<proteinExistence type="predicted"/>
<sequence length="360" mass="40411">MDTLPPNNPNIVPTAPSKFDFRPVLYCVAVFGLTLVVLAFWYCAYRGVLKLPRLSKRWADVEATSGLSEKTIASNPSKLPRPNPKSLKNDTLGKILLNRRTSPTRRLMLRSRPVTRTQAGPSPLRQNTTASLTQIIASIPPAHCSPYTVSTREIYAWMANDKSLHDYDPYDYANKELRKNHRERVKSDSKQTDAVGGQLHVIAPSRPYEFAPPGLHIPRSYHHRKRYDLTLGGGNPQDALALFPQLSYTSPTSKPAPESTKRQPFHAVDGNRNGNRNPWNGVVGYKKNSDQTGLKDSEARRVINGGHNATTGAHIPRPAKLHKENQAPAFQSRNLYESHNHPFESRNPFDAANYSIYTRF</sequence>
<feature type="compositionally biased region" description="Low complexity" evidence="1">
    <location>
        <begin position="270"/>
        <end position="281"/>
    </location>
</feature>
<evidence type="ECO:0000313" key="3">
    <source>
        <dbReference type="EMBL" id="KAF5374278.1"/>
    </source>
</evidence>
<organism evidence="3 4">
    <name type="scientific">Tetrapyrgos nigripes</name>
    <dbReference type="NCBI Taxonomy" id="182062"/>
    <lineage>
        <taxon>Eukaryota</taxon>
        <taxon>Fungi</taxon>
        <taxon>Dikarya</taxon>
        <taxon>Basidiomycota</taxon>
        <taxon>Agaricomycotina</taxon>
        <taxon>Agaricomycetes</taxon>
        <taxon>Agaricomycetidae</taxon>
        <taxon>Agaricales</taxon>
        <taxon>Marasmiineae</taxon>
        <taxon>Marasmiaceae</taxon>
        <taxon>Tetrapyrgos</taxon>
    </lineage>
</organism>
<feature type="region of interest" description="Disordered" evidence="1">
    <location>
        <begin position="247"/>
        <end position="281"/>
    </location>
</feature>
<dbReference type="Proteomes" id="UP000559256">
    <property type="component" value="Unassembled WGS sequence"/>
</dbReference>
<feature type="transmembrane region" description="Helical" evidence="2">
    <location>
        <begin position="23"/>
        <end position="45"/>
    </location>
</feature>
<keyword evidence="2" id="KW-0472">Membrane</keyword>
<dbReference type="AlphaFoldDB" id="A0A8H5H054"/>
<reference evidence="3 4" key="1">
    <citation type="journal article" date="2020" name="ISME J.">
        <title>Uncovering the hidden diversity of litter-decomposition mechanisms in mushroom-forming fungi.</title>
        <authorList>
            <person name="Floudas D."/>
            <person name="Bentzer J."/>
            <person name="Ahren D."/>
            <person name="Johansson T."/>
            <person name="Persson P."/>
            <person name="Tunlid A."/>
        </authorList>
    </citation>
    <scope>NUCLEOTIDE SEQUENCE [LARGE SCALE GENOMIC DNA]</scope>
    <source>
        <strain evidence="3 4">CBS 291.85</strain>
    </source>
</reference>
<gene>
    <name evidence="3" type="ORF">D9758_004579</name>
</gene>
<keyword evidence="2" id="KW-1133">Transmembrane helix</keyword>
<keyword evidence="4" id="KW-1185">Reference proteome</keyword>
<keyword evidence="2" id="KW-0812">Transmembrane</keyword>
<evidence type="ECO:0000256" key="1">
    <source>
        <dbReference type="SAM" id="MobiDB-lite"/>
    </source>
</evidence>
<name>A0A8H5H054_9AGAR</name>
<protein>
    <submittedName>
        <fullName evidence="3">Uncharacterized protein</fullName>
    </submittedName>
</protein>
<dbReference type="OrthoDB" id="10654647at2759"/>
<dbReference type="EMBL" id="JAACJM010000002">
    <property type="protein sequence ID" value="KAF5374278.1"/>
    <property type="molecule type" value="Genomic_DNA"/>
</dbReference>